<evidence type="ECO:0000256" key="1">
    <source>
        <dbReference type="SAM" id="MobiDB-lite"/>
    </source>
</evidence>
<dbReference type="Proteomes" id="UP000192536">
    <property type="component" value="Unassembled WGS sequence"/>
</dbReference>
<dbReference type="AlphaFoldDB" id="A0A1X0WI60"/>
<dbReference type="STRING" id="1646377.BS640_06370"/>
<protein>
    <recommendedName>
        <fullName evidence="4">Pathogenicity island effector protein</fullName>
    </recommendedName>
</protein>
<comment type="caution">
    <text evidence="2">The sequence shown here is derived from an EMBL/GenBank/DDBJ whole genome shotgun (WGS) entry which is preliminary data.</text>
</comment>
<reference evidence="2 3" key="1">
    <citation type="journal article" date="2017" name="Int. J. Syst. Evol. Microbiol.">
        <title>Rouxiella badensis sp. nov. and Rouxiella silvae sp. nov. isolated from peat bog soil in Germany and emendation of the genus description.</title>
        <authorList>
            <person name="Le Fleche-Mateos A."/>
            <person name="Kugler J.H."/>
            <person name="Hansen S.H."/>
            <person name="Syldatk C."/>
            <person name="Hausmann R."/>
            <person name="Lomprez F."/>
            <person name="Vandenbogaert M."/>
            <person name="Manuguerra J.C."/>
            <person name="Grimont P.A."/>
        </authorList>
    </citation>
    <scope>NUCLEOTIDE SEQUENCE [LARGE SCALE GENOMIC DNA]</scope>
    <source>
        <strain evidence="2 3">DSM 100043</strain>
    </source>
</reference>
<evidence type="ECO:0000313" key="2">
    <source>
        <dbReference type="EMBL" id="ORJ26459.1"/>
    </source>
</evidence>
<sequence length="202" mass="21467">MTTINQTNSAPVTSSAETSSTASVVDGQGVIGTLNEVMMMLKKMNNEIRDLQRDFVGSSFKNAFNKEMSSLELKKEAIDTDYKAAMTNATVKMVTGSISAAFGVAGGFAAGSKLADAVKTGSETFNGVGKAFESGMSMKAAGITRDARKIELRADMQQAQAAQIRQTISAAADKATEASRRMLEMTGELTRLQSAILDKVRM</sequence>
<proteinExistence type="predicted"/>
<name>A0A1X0WI60_9GAMM</name>
<organism evidence="2 3">
    <name type="scientific">Rouxiella badensis</name>
    <dbReference type="NCBI Taxonomy" id="1646377"/>
    <lineage>
        <taxon>Bacteria</taxon>
        <taxon>Pseudomonadati</taxon>
        <taxon>Pseudomonadota</taxon>
        <taxon>Gammaproteobacteria</taxon>
        <taxon>Enterobacterales</taxon>
        <taxon>Yersiniaceae</taxon>
        <taxon>Rouxiella</taxon>
    </lineage>
</organism>
<keyword evidence="3" id="KW-1185">Reference proteome</keyword>
<gene>
    <name evidence="2" type="ORF">BS640_06370</name>
</gene>
<accession>A0A1X0WI60</accession>
<dbReference type="Pfam" id="PF05802">
    <property type="entry name" value="SctB2"/>
    <property type="match status" value="1"/>
</dbReference>
<feature type="compositionally biased region" description="Low complexity" evidence="1">
    <location>
        <begin position="9"/>
        <end position="21"/>
    </location>
</feature>
<dbReference type="RefSeq" id="WP_084912194.1">
    <property type="nucleotide sequence ID" value="NZ_CAUQAZ010000244.1"/>
</dbReference>
<feature type="region of interest" description="Disordered" evidence="1">
    <location>
        <begin position="1"/>
        <end position="21"/>
    </location>
</feature>
<dbReference type="EMBL" id="MRWE01000007">
    <property type="protein sequence ID" value="ORJ26459.1"/>
    <property type="molecule type" value="Genomic_DNA"/>
</dbReference>
<evidence type="ECO:0008006" key="4">
    <source>
        <dbReference type="Google" id="ProtNLM"/>
    </source>
</evidence>
<dbReference type="GeneID" id="93565594"/>
<dbReference type="InterPro" id="IPR008611">
    <property type="entry name" value="SctB2-like"/>
</dbReference>
<evidence type="ECO:0000313" key="3">
    <source>
        <dbReference type="Proteomes" id="UP000192536"/>
    </source>
</evidence>